<organism evidence="2 3">
    <name type="scientific">Botrytis hyacinthi</name>
    <dbReference type="NCBI Taxonomy" id="278943"/>
    <lineage>
        <taxon>Eukaryota</taxon>
        <taxon>Fungi</taxon>
        <taxon>Dikarya</taxon>
        <taxon>Ascomycota</taxon>
        <taxon>Pezizomycotina</taxon>
        <taxon>Leotiomycetes</taxon>
        <taxon>Helotiales</taxon>
        <taxon>Sclerotiniaceae</taxon>
        <taxon>Botrytis</taxon>
    </lineage>
</organism>
<keyword evidence="3" id="KW-1185">Reference proteome</keyword>
<comment type="caution">
    <text evidence="2">The sequence shown here is derived from an EMBL/GenBank/DDBJ whole genome shotgun (WGS) entry which is preliminary data.</text>
</comment>
<dbReference type="Proteomes" id="UP000297814">
    <property type="component" value="Unassembled WGS sequence"/>
</dbReference>
<sequence length="335" mass="39306">MNRLNLEQNTAAQMPYYIGGKVPLDPQDAKQLKSGDTGSMQLKTRKIVNATGLVLHTDTFTNERILTNDPTHHEIKNPSIKDMMADWDARIQKLEQFKEISSEETRKSEAKIESLEIEIQKLKDDKKRRHAGEVINIRDNLAKLFLSSKQNKRRKQREHDPKDMKAIKEVRNQLAHEIDLDTTLEQIAIYPDQFDICSINVFGETQNKIREMLTWDKDRECRVYIIFNEHGEAWYIEFANTCIQPFKKWLSAMHTLKETESAMLENPFQHCETPIQEQKDRIKEAIREWNETFMMDKSKRGKSTKICPRLIKKDYQDRELMAVVRASLLRLVVSS</sequence>
<gene>
    <name evidence="2" type="ORF">BHYA_0082g00320</name>
</gene>
<keyword evidence="1" id="KW-0175">Coiled coil</keyword>
<protein>
    <submittedName>
        <fullName evidence="2">Uncharacterized protein</fullName>
    </submittedName>
</protein>
<name>A0A4Z1GRC3_9HELO</name>
<feature type="coiled-coil region" evidence="1">
    <location>
        <begin position="98"/>
        <end position="125"/>
    </location>
</feature>
<dbReference type="AlphaFoldDB" id="A0A4Z1GRC3"/>
<proteinExistence type="predicted"/>
<reference evidence="2 3" key="1">
    <citation type="submission" date="2017-12" db="EMBL/GenBank/DDBJ databases">
        <title>Comparative genomics of Botrytis spp.</title>
        <authorList>
            <person name="Valero-Jimenez C.A."/>
            <person name="Tapia P."/>
            <person name="Veloso J."/>
            <person name="Silva-Moreno E."/>
            <person name="Staats M."/>
            <person name="Valdes J.H."/>
            <person name="Van Kan J.A.L."/>
        </authorList>
    </citation>
    <scope>NUCLEOTIDE SEQUENCE [LARGE SCALE GENOMIC DNA]</scope>
    <source>
        <strain evidence="2 3">Bh0001</strain>
    </source>
</reference>
<accession>A0A4Z1GRC3</accession>
<dbReference type="EMBL" id="PQXK01000082">
    <property type="protein sequence ID" value="TGO38089.1"/>
    <property type="molecule type" value="Genomic_DNA"/>
</dbReference>
<evidence type="ECO:0000256" key="1">
    <source>
        <dbReference type="SAM" id="Coils"/>
    </source>
</evidence>
<evidence type="ECO:0000313" key="3">
    <source>
        <dbReference type="Proteomes" id="UP000297814"/>
    </source>
</evidence>
<evidence type="ECO:0000313" key="2">
    <source>
        <dbReference type="EMBL" id="TGO38089.1"/>
    </source>
</evidence>